<keyword evidence="3" id="KW-1185">Reference proteome</keyword>
<accession>A0ABS6IL95</accession>
<keyword evidence="2" id="KW-0378">Hydrolase</keyword>
<feature type="domain" description="Fumarylacetoacetase-like C-terminal" evidence="1">
    <location>
        <begin position="48"/>
        <end position="263"/>
    </location>
</feature>
<organism evidence="2 3">
    <name type="scientific">Reyranella humidisoli</name>
    <dbReference type="NCBI Taxonomy" id="2849149"/>
    <lineage>
        <taxon>Bacteria</taxon>
        <taxon>Pseudomonadati</taxon>
        <taxon>Pseudomonadota</taxon>
        <taxon>Alphaproteobacteria</taxon>
        <taxon>Hyphomicrobiales</taxon>
        <taxon>Reyranellaceae</taxon>
        <taxon>Reyranella</taxon>
    </lineage>
</organism>
<sequence length="264" mass="28311">MLGRAVPDLGAIACELDAIKPKLKPAGAVLPLSAVKIEAPIPRPARNVMCVGKNYHEHAKEFTRSGFDSSASSAADAIPTAPIIFTKAPDCVIADGEDIRYPEGVSDSVDYEAELGLVIGRGGRGITKADAYKHICGYTIINDVTARDLQGKHKQWFLGKSLDTFCPMGPWLVTSDEVDPENLNVKCWVNDELRQDANTRDLIFDIPTLIETISAGITLKPGDVIATGTPVGVGIGFTPPKFLKRGDRVTIEIDGLGRLSNMVA</sequence>
<reference evidence="2 3" key="1">
    <citation type="submission" date="2021-06" db="EMBL/GenBank/DDBJ databases">
        <authorList>
            <person name="Lee D.H."/>
        </authorList>
    </citation>
    <scope>NUCLEOTIDE SEQUENCE [LARGE SCALE GENOMIC DNA]</scope>
    <source>
        <strain evidence="2 3">MMS21-HV4-11</strain>
    </source>
</reference>
<evidence type="ECO:0000259" key="1">
    <source>
        <dbReference type="Pfam" id="PF01557"/>
    </source>
</evidence>
<dbReference type="PANTHER" id="PTHR11820">
    <property type="entry name" value="ACYLPYRUVASE"/>
    <property type="match status" value="1"/>
</dbReference>
<dbReference type="InterPro" id="IPR011234">
    <property type="entry name" value="Fumarylacetoacetase-like_C"/>
</dbReference>
<comment type="caution">
    <text evidence="2">The sequence shown here is derived from an EMBL/GenBank/DDBJ whole genome shotgun (WGS) entry which is preliminary data.</text>
</comment>
<protein>
    <submittedName>
        <fullName evidence="2">Fumarylacetoacetate hydrolase family protein</fullName>
    </submittedName>
</protein>
<gene>
    <name evidence="2" type="ORF">KQ910_09545</name>
</gene>
<name>A0ABS6IL95_9HYPH</name>
<proteinExistence type="predicted"/>
<evidence type="ECO:0000313" key="2">
    <source>
        <dbReference type="EMBL" id="MBU8874008.1"/>
    </source>
</evidence>
<dbReference type="EMBL" id="JAHOPB010000001">
    <property type="protein sequence ID" value="MBU8874008.1"/>
    <property type="molecule type" value="Genomic_DNA"/>
</dbReference>
<dbReference type="Proteomes" id="UP000727907">
    <property type="component" value="Unassembled WGS sequence"/>
</dbReference>
<dbReference type="PANTHER" id="PTHR11820:SF7">
    <property type="entry name" value="ACYLPYRUVASE FAHD1, MITOCHONDRIAL"/>
    <property type="match status" value="1"/>
</dbReference>
<evidence type="ECO:0000313" key="3">
    <source>
        <dbReference type="Proteomes" id="UP000727907"/>
    </source>
</evidence>
<dbReference type="GO" id="GO:0016787">
    <property type="term" value="F:hydrolase activity"/>
    <property type="evidence" value="ECO:0007669"/>
    <property type="project" value="UniProtKB-KW"/>
</dbReference>
<dbReference type="Pfam" id="PF01557">
    <property type="entry name" value="FAA_hydrolase"/>
    <property type="match status" value="1"/>
</dbReference>